<dbReference type="InterPro" id="IPR036942">
    <property type="entry name" value="Beta-barrel_TonB_sf"/>
</dbReference>
<dbReference type="PANTHER" id="PTHR30069">
    <property type="entry name" value="TONB-DEPENDENT OUTER MEMBRANE RECEPTOR"/>
    <property type="match status" value="1"/>
</dbReference>
<dbReference type="Gene3D" id="2.40.170.20">
    <property type="entry name" value="TonB-dependent receptor, beta-barrel domain"/>
    <property type="match status" value="1"/>
</dbReference>
<evidence type="ECO:0000313" key="14">
    <source>
        <dbReference type="Proteomes" id="UP000077857"/>
    </source>
</evidence>
<feature type="domain" description="TonB-dependent receptor-like beta-barrel" evidence="11">
    <location>
        <begin position="228"/>
        <end position="638"/>
    </location>
</feature>
<comment type="caution">
    <text evidence="13">The sequence shown here is derived from an EMBL/GenBank/DDBJ whole genome shotgun (WGS) entry which is preliminary data.</text>
</comment>
<feature type="signal peptide" evidence="10">
    <location>
        <begin position="1"/>
        <end position="24"/>
    </location>
</feature>
<comment type="similarity">
    <text evidence="8 9">Belongs to the TonB-dependent receptor family.</text>
</comment>
<keyword evidence="13" id="KW-0675">Receptor</keyword>
<keyword evidence="3 8" id="KW-1134">Transmembrane beta strand</keyword>
<name>A0A177NIC8_9GAMM</name>
<evidence type="ECO:0000256" key="7">
    <source>
        <dbReference type="ARBA" id="ARBA00023237"/>
    </source>
</evidence>
<evidence type="ECO:0000256" key="6">
    <source>
        <dbReference type="ARBA" id="ARBA00023136"/>
    </source>
</evidence>
<dbReference type="EMBL" id="LUUJ01000072">
    <property type="protein sequence ID" value="OAI16810.1"/>
    <property type="molecule type" value="Genomic_DNA"/>
</dbReference>
<evidence type="ECO:0000256" key="10">
    <source>
        <dbReference type="SAM" id="SignalP"/>
    </source>
</evidence>
<dbReference type="Pfam" id="PF00593">
    <property type="entry name" value="TonB_dep_Rec_b-barrel"/>
    <property type="match status" value="1"/>
</dbReference>
<dbReference type="PROSITE" id="PS52016">
    <property type="entry name" value="TONB_DEPENDENT_REC_3"/>
    <property type="match status" value="1"/>
</dbReference>
<dbReference type="GO" id="GO:0044718">
    <property type="term" value="P:siderophore transmembrane transport"/>
    <property type="evidence" value="ECO:0007669"/>
    <property type="project" value="TreeGrafter"/>
</dbReference>
<feature type="domain" description="TonB-dependent receptor plug" evidence="12">
    <location>
        <begin position="51"/>
        <end position="160"/>
    </location>
</feature>
<keyword evidence="2 8" id="KW-0813">Transport</keyword>
<evidence type="ECO:0000256" key="8">
    <source>
        <dbReference type="PROSITE-ProRule" id="PRU01360"/>
    </source>
</evidence>
<keyword evidence="4 8" id="KW-0812">Transmembrane</keyword>
<evidence type="ECO:0000259" key="11">
    <source>
        <dbReference type="Pfam" id="PF00593"/>
    </source>
</evidence>
<dbReference type="Gene3D" id="2.170.130.10">
    <property type="entry name" value="TonB-dependent receptor, plug domain"/>
    <property type="match status" value="1"/>
</dbReference>
<keyword evidence="5 9" id="KW-0798">TonB box</keyword>
<sequence>MNKSVSLFRIATAFLAWLPDSLHAETDLTDLNLEELLAVKITSVAKKVQSLQDSAAAVFVISDEDIKRSGATSIPDALRLAPGIDVGRIDSNKWAVSARGFNGRFANKLLVLIDGRSLYTPAFAGVYWELQDVMLEDVERIEVIRGSGAALWGANAVNGVVNIITKHSADTQGGLLSAGGGSEELGFGAFRYGKQINASTSARAYLKGFERDALARSAGQSAGDSWSKMQGGFRLDSDLSDADALTLQGDMYAADLNQQLLLAALAAPYRQTVGDRAMASGGNIISRWQHTFSDTSSSTLQLYVDSYNRREAFIEEERHTGDLDFQHRFALNDWNDIIWGLGYRYSSTDVTEIRPDIVSFSPSDRGNSYYSCFVQDQLTLVDDTLWLTLGSKLEHNDFTGFEVQPTARLMWGPHPNHRVWGAVSRGVRIPSRVDADMSLVGQTLPPLTGQNATPFPLALAVMGSQTYQAEHLLAYEVGYRFSPNPAFSLDIAGFYNNYSTLRSYQPGAVDTSQLPAYLRQPFYIDNGSAGRTYGIETSVVMKMTDWWRWDVSYSALKTELSSNAYYREAISPQHKLSLRAALNPLSDVTLDAWLRYVDNAGAFTLAGPAYIRSYTTLDLRLGWKLNRAVELALVGQNLLDNRHLEYIQESFTLPTEVQRGVYGKITWEF</sequence>
<protein>
    <submittedName>
        <fullName evidence="13">TonB-dependent receptor</fullName>
    </submittedName>
</protein>
<dbReference type="PANTHER" id="PTHR30069:SF27">
    <property type="entry name" value="BLL4766 PROTEIN"/>
    <property type="match status" value="1"/>
</dbReference>
<dbReference type="Pfam" id="PF07715">
    <property type="entry name" value="Plug"/>
    <property type="match status" value="1"/>
</dbReference>
<proteinExistence type="inferred from homology"/>
<evidence type="ECO:0000256" key="4">
    <source>
        <dbReference type="ARBA" id="ARBA00022692"/>
    </source>
</evidence>
<keyword evidence="10" id="KW-0732">Signal</keyword>
<organism evidence="13 14">
    <name type="scientific">Methylomonas koyamae</name>
    <dbReference type="NCBI Taxonomy" id="702114"/>
    <lineage>
        <taxon>Bacteria</taxon>
        <taxon>Pseudomonadati</taxon>
        <taxon>Pseudomonadota</taxon>
        <taxon>Gammaproteobacteria</taxon>
        <taxon>Methylococcales</taxon>
        <taxon>Methylococcaceae</taxon>
        <taxon>Methylomonas</taxon>
    </lineage>
</organism>
<dbReference type="InterPro" id="IPR012910">
    <property type="entry name" value="Plug_dom"/>
</dbReference>
<accession>A0A177NIC8</accession>
<evidence type="ECO:0000256" key="2">
    <source>
        <dbReference type="ARBA" id="ARBA00022448"/>
    </source>
</evidence>
<dbReference type="GO" id="GO:0015344">
    <property type="term" value="F:siderophore uptake transmembrane transporter activity"/>
    <property type="evidence" value="ECO:0007669"/>
    <property type="project" value="TreeGrafter"/>
</dbReference>
<keyword evidence="7 8" id="KW-0998">Cell outer membrane</keyword>
<dbReference type="InterPro" id="IPR039426">
    <property type="entry name" value="TonB-dep_rcpt-like"/>
</dbReference>
<dbReference type="GO" id="GO:0009279">
    <property type="term" value="C:cell outer membrane"/>
    <property type="evidence" value="ECO:0007669"/>
    <property type="project" value="UniProtKB-SubCell"/>
</dbReference>
<evidence type="ECO:0000256" key="3">
    <source>
        <dbReference type="ARBA" id="ARBA00022452"/>
    </source>
</evidence>
<keyword evidence="6 8" id="KW-0472">Membrane</keyword>
<dbReference type="AlphaFoldDB" id="A0A177NIC8"/>
<dbReference type="InterPro" id="IPR000531">
    <property type="entry name" value="Beta-barrel_TonB"/>
</dbReference>
<dbReference type="SUPFAM" id="SSF56935">
    <property type="entry name" value="Porins"/>
    <property type="match status" value="1"/>
</dbReference>
<evidence type="ECO:0000259" key="12">
    <source>
        <dbReference type="Pfam" id="PF07715"/>
    </source>
</evidence>
<reference evidence="13 14" key="1">
    <citation type="submission" date="2016-03" db="EMBL/GenBank/DDBJ databases">
        <authorList>
            <person name="Ploux O."/>
        </authorList>
    </citation>
    <scope>NUCLEOTIDE SEQUENCE [LARGE SCALE GENOMIC DNA]</scope>
    <source>
        <strain evidence="13 14">R-45378</strain>
    </source>
</reference>
<evidence type="ECO:0000256" key="5">
    <source>
        <dbReference type="ARBA" id="ARBA00023077"/>
    </source>
</evidence>
<dbReference type="OrthoDB" id="9758929at2"/>
<dbReference type="Proteomes" id="UP000077857">
    <property type="component" value="Unassembled WGS sequence"/>
</dbReference>
<comment type="subcellular location">
    <subcellularLocation>
        <location evidence="1 8">Cell outer membrane</location>
        <topology evidence="1 8">Multi-pass membrane protein</topology>
    </subcellularLocation>
</comment>
<evidence type="ECO:0000313" key="13">
    <source>
        <dbReference type="EMBL" id="OAI16810.1"/>
    </source>
</evidence>
<evidence type="ECO:0000256" key="9">
    <source>
        <dbReference type="RuleBase" id="RU003357"/>
    </source>
</evidence>
<evidence type="ECO:0000256" key="1">
    <source>
        <dbReference type="ARBA" id="ARBA00004571"/>
    </source>
</evidence>
<feature type="chain" id="PRO_5008069210" evidence="10">
    <location>
        <begin position="25"/>
        <end position="669"/>
    </location>
</feature>
<gene>
    <name evidence="13" type="ORF">A1507_11480</name>
</gene>
<dbReference type="RefSeq" id="WP_064040356.1">
    <property type="nucleotide sequence ID" value="NZ_LUUJ01000072.1"/>
</dbReference>
<dbReference type="InterPro" id="IPR037066">
    <property type="entry name" value="Plug_dom_sf"/>
</dbReference>